<dbReference type="InterPro" id="IPR021857">
    <property type="entry name" value="DUF3467"/>
</dbReference>
<dbReference type="RefSeq" id="WP_010035055.1">
    <property type="nucleotide sequence ID" value="NZ_CP025958.1"/>
</dbReference>
<dbReference type="Pfam" id="PF11950">
    <property type="entry name" value="DUF3467"/>
    <property type="match status" value="1"/>
</dbReference>
<gene>
    <name evidence="1" type="ORF">C1280_23240</name>
</gene>
<dbReference type="EMBL" id="CP025958">
    <property type="protein sequence ID" value="AWM39624.1"/>
    <property type="molecule type" value="Genomic_DNA"/>
</dbReference>
<evidence type="ECO:0000313" key="2">
    <source>
        <dbReference type="Proteomes" id="UP000245802"/>
    </source>
</evidence>
<reference evidence="1 2" key="1">
    <citation type="submission" date="2018-01" db="EMBL/GenBank/DDBJ databases">
        <title>G. obscuriglobus.</title>
        <authorList>
            <person name="Franke J."/>
            <person name="Blomberg W."/>
            <person name="Selmecki A."/>
        </authorList>
    </citation>
    <scope>NUCLEOTIDE SEQUENCE [LARGE SCALE GENOMIC DNA]</scope>
    <source>
        <strain evidence="1 2">DSM 5831</strain>
    </source>
</reference>
<dbReference type="Proteomes" id="UP000245802">
    <property type="component" value="Chromosome"/>
</dbReference>
<keyword evidence="2" id="KW-1185">Reference proteome</keyword>
<organism evidence="1 2">
    <name type="scientific">Gemmata obscuriglobus</name>
    <dbReference type="NCBI Taxonomy" id="114"/>
    <lineage>
        <taxon>Bacteria</taxon>
        <taxon>Pseudomonadati</taxon>
        <taxon>Planctomycetota</taxon>
        <taxon>Planctomycetia</taxon>
        <taxon>Gemmatales</taxon>
        <taxon>Gemmataceae</taxon>
        <taxon>Gemmata</taxon>
    </lineage>
</organism>
<sequence>MSDVPFTEVVPPAAAQPTQVAIRDADLEVMYVNFFRVTGNADEVLLDLGMFSQVVTPTGPEPVNLTHRAVINFVTAKKLADVMRMVVARHEQAYGPIEVDPNRRLRPQG</sequence>
<protein>
    <submittedName>
        <fullName evidence="1">DUF3467 domain-containing protein</fullName>
    </submittedName>
</protein>
<accession>A0A2Z3HD69</accession>
<dbReference type="OrthoDB" id="277953at2"/>
<dbReference type="AlphaFoldDB" id="A0A2Z3HD69"/>
<proteinExistence type="predicted"/>
<evidence type="ECO:0000313" key="1">
    <source>
        <dbReference type="EMBL" id="AWM39624.1"/>
    </source>
</evidence>
<name>A0A2Z3HD69_9BACT</name>
<dbReference type="KEGG" id="gog:C1280_23240"/>